<evidence type="ECO:0000256" key="3">
    <source>
        <dbReference type="ARBA" id="ARBA00005790"/>
    </source>
</evidence>
<organism evidence="15 16">
    <name type="scientific">Anaerobutyricum hallii</name>
    <dbReference type="NCBI Taxonomy" id="39488"/>
    <lineage>
        <taxon>Bacteria</taxon>
        <taxon>Bacillati</taxon>
        <taxon>Bacillota</taxon>
        <taxon>Clostridia</taxon>
        <taxon>Lachnospirales</taxon>
        <taxon>Lachnospiraceae</taxon>
        <taxon>Anaerobutyricum</taxon>
    </lineage>
</organism>
<evidence type="ECO:0000256" key="13">
    <source>
        <dbReference type="HAMAP-Rule" id="MF_00328"/>
    </source>
</evidence>
<dbReference type="Pfam" id="PF00625">
    <property type="entry name" value="Guanylate_kin"/>
    <property type="match status" value="1"/>
</dbReference>
<feature type="domain" description="Guanylate kinase-like" evidence="14">
    <location>
        <begin position="5"/>
        <end position="184"/>
    </location>
</feature>
<dbReference type="Gene3D" id="3.40.50.300">
    <property type="entry name" value="P-loop containing nucleotide triphosphate hydrolases"/>
    <property type="match status" value="1"/>
</dbReference>
<reference evidence="16" key="1">
    <citation type="submission" date="2017-09" db="EMBL/GenBank/DDBJ databases">
        <authorList>
            <person name="Shetty A S."/>
        </authorList>
    </citation>
    <scope>NUCLEOTIDE SEQUENCE [LARGE SCALE GENOMIC DNA]</scope>
</reference>
<gene>
    <name evidence="13" type="primary">gmk</name>
    <name evidence="15" type="ORF">EHLA_0618</name>
</gene>
<evidence type="ECO:0000256" key="5">
    <source>
        <dbReference type="ARBA" id="ARBA00016296"/>
    </source>
</evidence>
<dbReference type="Proteomes" id="UP000217549">
    <property type="component" value="Chromosome I"/>
</dbReference>
<dbReference type="InterPro" id="IPR020590">
    <property type="entry name" value="Guanylate_kinase_CS"/>
</dbReference>
<dbReference type="AlphaFoldDB" id="A0A285PP44"/>
<dbReference type="SUPFAM" id="SSF52540">
    <property type="entry name" value="P-loop containing nucleoside triphosphate hydrolases"/>
    <property type="match status" value="1"/>
</dbReference>
<feature type="binding site" evidence="13">
    <location>
        <begin position="12"/>
        <end position="19"/>
    </location>
    <ligand>
        <name>ATP</name>
        <dbReference type="ChEBI" id="CHEBI:30616"/>
    </ligand>
</feature>
<keyword evidence="7 13" id="KW-0808">Transferase</keyword>
<evidence type="ECO:0000256" key="1">
    <source>
        <dbReference type="ARBA" id="ARBA00003531"/>
    </source>
</evidence>
<dbReference type="EMBL" id="LT907978">
    <property type="protein sequence ID" value="SOB71381.1"/>
    <property type="molecule type" value="Genomic_DNA"/>
</dbReference>
<dbReference type="GO" id="GO:0004385">
    <property type="term" value="F:GMP kinase activity"/>
    <property type="evidence" value="ECO:0007669"/>
    <property type="project" value="UniProtKB-UniRule"/>
</dbReference>
<evidence type="ECO:0000256" key="4">
    <source>
        <dbReference type="ARBA" id="ARBA00012961"/>
    </source>
</evidence>
<evidence type="ECO:0000256" key="10">
    <source>
        <dbReference type="ARBA" id="ARBA00022840"/>
    </source>
</evidence>
<evidence type="ECO:0000256" key="7">
    <source>
        <dbReference type="ARBA" id="ARBA00022679"/>
    </source>
</evidence>
<name>A0A285PP44_9FIRM</name>
<proteinExistence type="inferred from homology"/>
<dbReference type="HAMAP" id="MF_00328">
    <property type="entry name" value="Guanylate_kinase"/>
    <property type="match status" value="1"/>
</dbReference>
<evidence type="ECO:0000256" key="12">
    <source>
        <dbReference type="ARBA" id="ARBA00048594"/>
    </source>
</evidence>
<comment type="catalytic activity">
    <reaction evidence="12 13">
        <text>GMP + ATP = GDP + ADP</text>
        <dbReference type="Rhea" id="RHEA:20780"/>
        <dbReference type="ChEBI" id="CHEBI:30616"/>
        <dbReference type="ChEBI" id="CHEBI:58115"/>
        <dbReference type="ChEBI" id="CHEBI:58189"/>
        <dbReference type="ChEBI" id="CHEBI:456216"/>
        <dbReference type="EC" id="2.7.4.8"/>
    </reaction>
</comment>
<sequence>MKDKGTLVVISGFSGAGKGTVSKALVEKFGYSLSVSATTRQPREGEQDGREYYFKSEDDFLRLIDYNGFIEYAQYVDHYYGTPRKFVEDELEAGHVVILEIEVQGAMKIKEQYPDAILLFITAPSIEVLKNRLIGRGTETAEVVEKRMRRAAEEAESIEQYEFIVSNEEGKLEDCMNTIHSIIESESCRITKRQEFVASLREGLEEYKENTEKEK</sequence>
<dbReference type="InterPro" id="IPR027417">
    <property type="entry name" value="P-loop_NTPase"/>
</dbReference>
<dbReference type="PROSITE" id="PS00856">
    <property type="entry name" value="GUANYLATE_KINASE_1"/>
    <property type="match status" value="1"/>
</dbReference>
<dbReference type="PROSITE" id="PS50052">
    <property type="entry name" value="GUANYLATE_KINASE_2"/>
    <property type="match status" value="1"/>
</dbReference>
<keyword evidence="8 13" id="KW-0547">Nucleotide-binding</keyword>
<evidence type="ECO:0000259" key="14">
    <source>
        <dbReference type="PROSITE" id="PS50052"/>
    </source>
</evidence>
<dbReference type="PANTHER" id="PTHR23117:SF13">
    <property type="entry name" value="GUANYLATE KINASE"/>
    <property type="match status" value="1"/>
</dbReference>
<dbReference type="Gene3D" id="3.30.63.10">
    <property type="entry name" value="Guanylate Kinase phosphate binding domain"/>
    <property type="match status" value="1"/>
</dbReference>
<evidence type="ECO:0000313" key="16">
    <source>
        <dbReference type="Proteomes" id="UP000217549"/>
    </source>
</evidence>
<dbReference type="GO" id="GO:0005829">
    <property type="term" value="C:cytosol"/>
    <property type="evidence" value="ECO:0007669"/>
    <property type="project" value="TreeGrafter"/>
</dbReference>
<evidence type="ECO:0000256" key="8">
    <source>
        <dbReference type="ARBA" id="ARBA00022741"/>
    </source>
</evidence>
<keyword evidence="6 13" id="KW-0963">Cytoplasm</keyword>
<keyword evidence="9 13" id="KW-0418">Kinase</keyword>
<dbReference type="GO" id="GO:0005524">
    <property type="term" value="F:ATP binding"/>
    <property type="evidence" value="ECO:0007669"/>
    <property type="project" value="UniProtKB-UniRule"/>
</dbReference>
<dbReference type="RefSeq" id="WP_096239280.1">
    <property type="nucleotide sequence ID" value="NZ_LT907978.1"/>
</dbReference>
<comment type="similarity">
    <text evidence="3 13">Belongs to the guanylate kinase family.</text>
</comment>
<dbReference type="KEGG" id="ehl:EHLA_0618"/>
<dbReference type="CDD" id="cd00071">
    <property type="entry name" value="GMPK"/>
    <property type="match status" value="1"/>
</dbReference>
<dbReference type="InterPro" id="IPR008144">
    <property type="entry name" value="Guanylate_kin-like_dom"/>
</dbReference>
<dbReference type="NCBIfam" id="TIGR03263">
    <property type="entry name" value="guanyl_kin"/>
    <property type="match status" value="1"/>
</dbReference>
<dbReference type="InterPro" id="IPR008145">
    <property type="entry name" value="GK/Ca_channel_bsu"/>
</dbReference>
<comment type="subcellular location">
    <subcellularLocation>
        <location evidence="2 13">Cytoplasm</location>
    </subcellularLocation>
</comment>
<evidence type="ECO:0000256" key="11">
    <source>
        <dbReference type="ARBA" id="ARBA00030128"/>
    </source>
</evidence>
<dbReference type="PANTHER" id="PTHR23117">
    <property type="entry name" value="GUANYLATE KINASE-RELATED"/>
    <property type="match status" value="1"/>
</dbReference>
<evidence type="ECO:0000256" key="2">
    <source>
        <dbReference type="ARBA" id="ARBA00004496"/>
    </source>
</evidence>
<protein>
    <recommendedName>
        <fullName evidence="5 13">Guanylate kinase</fullName>
        <ecNumber evidence="4 13">2.7.4.8</ecNumber>
    </recommendedName>
    <alternativeName>
        <fullName evidence="11 13">GMP kinase</fullName>
    </alternativeName>
</protein>
<accession>A0A285PP44</accession>
<dbReference type="InterPro" id="IPR017665">
    <property type="entry name" value="Guanylate_kinase"/>
</dbReference>
<dbReference type="EC" id="2.7.4.8" evidence="4 13"/>
<dbReference type="SMART" id="SM00072">
    <property type="entry name" value="GuKc"/>
    <property type="match status" value="1"/>
</dbReference>
<dbReference type="FunFam" id="3.30.63.10:FF:000005">
    <property type="entry name" value="Guanylate kinase"/>
    <property type="match status" value="1"/>
</dbReference>
<dbReference type="STRING" id="39488.ERS852450_02548"/>
<evidence type="ECO:0000256" key="9">
    <source>
        <dbReference type="ARBA" id="ARBA00022777"/>
    </source>
</evidence>
<keyword evidence="10 13" id="KW-0067">ATP-binding</keyword>
<evidence type="ECO:0000256" key="6">
    <source>
        <dbReference type="ARBA" id="ARBA00022490"/>
    </source>
</evidence>
<comment type="function">
    <text evidence="1 13">Essential for recycling GMP and indirectly, cGMP.</text>
</comment>
<evidence type="ECO:0000313" key="15">
    <source>
        <dbReference type="EMBL" id="SOB71381.1"/>
    </source>
</evidence>
<keyword evidence="16" id="KW-1185">Reference proteome</keyword>